<dbReference type="PANTHER" id="PTHR37352:SF1">
    <property type="entry name" value="TESTIS-SPECIFIC GENE 13 PROTEIN"/>
    <property type="match status" value="1"/>
</dbReference>
<sequence length="269" mass="31307">MVKRFQYDNSTTSEYNSVKLERGLAVDSEEVFDTLGQSKFVLKNLRHYTVHPNLAQYYEPLKPTALQKLLAQNRKITSFTLKVTEYDQDKTLLIMTNNPPPCSISQQEYNNAPGYFSKEFLLKESHQQHKPTENFRLPLMPQEKKLKSGLKRIFPLRLLDRSTSKGEQWFRFSTDNDFKSEGKYSNLCALKKQKKLYPQLNFATYSERDMRKDASKMSVSEIPISKVIWEPLTLSSLLKEKPTRVAPGESAFRNGRAQQWFIKNSTDTK</sequence>
<evidence type="ECO:0000313" key="2">
    <source>
        <dbReference type="RefSeq" id="XP_008587030.1"/>
    </source>
</evidence>
<evidence type="ECO:0000313" key="1">
    <source>
        <dbReference type="Proteomes" id="UP000694923"/>
    </source>
</evidence>
<dbReference type="RefSeq" id="XP_008587030.1">
    <property type="nucleotide sequence ID" value="XM_008588808.1"/>
</dbReference>
<dbReference type="GeneID" id="103604241"/>
<gene>
    <name evidence="2" type="primary">TSGA13</name>
</gene>
<dbReference type="Proteomes" id="UP000694923">
    <property type="component" value="Unplaced"/>
</dbReference>
<dbReference type="Pfam" id="PF14994">
    <property type="entry name" value="TSGA13"/>
    <property type="match status" value="1"/>
</dbReference>
<name>A0ABM0S2D9_GALVR</name>
<organism evidence="1 2">
    <name type="scientific">Galeopterus variegatus</name>
    <name type="common">Malayan flying lemur</name>
    <name type="synonym">Cynocephalus variegatus</name>
    <dbReference type="NCBI Taxonomy" id="482537"/>
    <lineage>
        <taxon>Eukaryota</taxon>
        <taxon>Metazoa</taxon>
        <taxon>Chordata</taxon>
        <taxon>Craniata</taxon>
        <taxon>Vertebrata</taxon>
        <taxon>Euteleostomi</taxon>
        <taxon>Mammalia</taxon>
        <taxon>Eutheria</taxon>
        <taxon>Euarchontoglires</taxon>
        <taxon>Dermoptera</taxon>
        <taxon>Cynocephalidae</taxon>
        <taxon>Galeopterus</taxon>
    </lineage>
</organism>
<protein>
    <submittedName>
        <fullName evidence="2">Testis-specific gene 13 protein</fullName>
    </submittedName>
</protein>
<dbReference type="InterPro" id="IPR029241">
    <property type="entry name" value="TSGA13"/>
</dbReference>
<dbReference type="PANTHER" id="PTHR37352">
    <property type="entry name" value="TESTIS-SPECIFIC GENE 13 PROTEIN"/>
    <property type="match status" value="1"/>
</dbReference>
<proteinExistence type="predicted"/>
<reference evidence="2" key="1">
    <citation type="submission" date="2025-08" db="UniProtKB">
        <authorList>
            <consortium name="RefSeq"/>
        </authorList>
    </citation>
    <scope>IDENTIFICATION</scope>
</reference>
<accession>A0ABM0S2D9</accession>
<keyword evidence="1" id="KW-1185">Reference proteome</keyword>